<comment type="caution">
    <text evidence="1">The sequence shown here is derived from an EMBL/GenBank/DDBJ whole genome shotgun (WGS) entry which is preliminary data.</text>
</comment>
<accession>A0A1G2DKE4</accession>
<dbReference type="STRING" id="1798667.A3J08_01920"/>
<dbReference type="EMBL" id="MHLR01000033">
    <property type="protein sequence ID" value="OGZ14079.1"/>
    <property type="molecule type" value="Genomic_DNA"/>
</dbReference>
<evidence type="ECO:0000313" key="2">
    <source>
        <dbReference type="Proteomes" id="UP000177573"/>
    </source>
</evidence>
<dbReference type="AlphaFoldDB" id="A0A1G2DKE4"/>
<gene>
    <name evidence="1" type="ORF">A3J08_01920</name>
</gene>
<protein>
    <submittedName>
        <fullName evidence="1">Uncharacterized protein</fullName>
    </submittedName>
</protein>
<dbReference type="Proteomes" id="UP000177573">
    <property type="component" value="Unassembled WGS sequence"/>
</dbReference>
<organism evidence="1 2">
    <name type="scientific">Candidatus Lloydbacteria bacterium RIFCSPLOWO2_02_FULL_51_11</name>
    <dbReference type="NCBI Taxonomy" id="1798667"/>
    <lineage>
        <taxon>Bacteria</taxon>
        <taxon>Candidatus Lloydiibacteriota</taxon>
    </lineage>
</organism>
<proteinExistence type="predicted"/>
<sequence>MSNGVTVFYKEKAMSNGTQLERLWRLQTKINMLVSDGKRDPMAVADIYQSILDGAAGRSWREEDGVIYFSVESDGTTGEDWITRLESKGFRVGDYAKQVLRSTDFKPTSGVTTETVVLPGSFFGDKDLDTAKIRDEAKKRKLVTPNAELACLIREKFRDDEIEAMGLWYIVAMHEPMSDSDGDPRLLDARRDVGGRWLSASYVRPGRRWHRDGGFAFAVSPQ</sequence>
<evidence type="ECO:0000313" key="1">
    <source>
        <dbReference type="EMBL" id="OGZ14079.1"/>
    </source>
</evidence>
<name>A0A1G2DKE4_9BACT</name>
<reference evidence="1 2" key="1">
    <citation type="journal article" date="2016" name="Nat. Commun.">
        <title>Thousands of microbial genomes shed light on interconnected biogeochemical processes in an aquifer system.</title>
        <authorList>
            <person name="Anantharaman K."/>
            <person name="Brown C.T."/>
            <person name="Hug L.A."/>
            <person name="Sharon I."/>
            <person name="Castelle C.J."/>
            <person name="Probst A.J."/>
            <person name="Thomas B.C."/>
            <person name="Singh A."/>
            <person name="Wilkins M.J."/>
            <person name="Karaoz U."/>
            <person name="Brodie E.L."/>
            <person name="Williams K.H."/>
            <person name="Hubbard S.S."/>
            <person name="Banfield J.F."/>
        </authorList>
    </citation>
    <scope>NUCLEOTIDE SEQUENCE [LARGE SCALE GENOMIC DNA]</scope>
</reference>